<dbReference type="InParanoid" id="G0QNQ6"/>
<dbReference type="Proteomes" id="UP000008983">
    <property type="component" value="Unassembled WGS sequence"/>
</dbReference>
<dbReference type="InterPro" id="IPR001373">
    <property type="entry name" value="Cullin_N"/>
</dbReference>
<sequence>MEIEQVKLIEDVCDNDFSELLYQNLQQFYSNKFNQDLKNFETYIQINIFIFQINQTNKRNDKLLDQMENQWIKIKNSLFILSEIFKQFECQYLYKSKNPQFELILLQSLQFQLNNNFVNLKHILIQKMLEYMFLLRENKQINEQQLFNLMNMIIKVNIYNQDFKDVFLQQSNEYYQNLSKQQETNFNLPKYLCEIEYRLKLENNLIEKYLSKSTSKQLIEITEKNLITNNLQLIFENGFNNIIQDKDYESLSRLFIFINRIDKVDFLKKSWNSYIKNQGIIIINNENQVEIVVQLINLSQYLDTIVSKCFDNREVLRTSKIYALEYILSLKTNTLAELTSKYIDSKLKKDNKTIQNYDQIEKEVNDVFELFRYLPAKDVFEAFYNKRLARRLLQNQSYSNDLEKHVIERLKQECGEQYTIKAEEILKDVNNSKSLNKEFQDFLQTKYTELNQKIGFQISVLSSASWPIKNTPLPQLPQPFSYFQNEFKIFYLLKHKGVFLNWQHETSNCEISGIYGQMKYTFQVHVMQALILLSFNENSHLTLANILALIPINKDELKKTLVSLYNLKHTQKLLNKTGEPNQIEDNDVFEINESYKNKKKVVKVCAIFQKETSEDSKETTEKVITERGYILDASIVKILKNKKSILHNELMKELFEDIMLPINANEVKKRIEGLIEREYIKRDQNNHQIQMNLTQQKHKILEFYRDKTIFITGVTGFLGKVIFEKIMRALPQVKQVIVLIRNQKNITVQERFKKEIIDSEIFSLLRKQKGSQFYNHINEKTQVVQGDLFQDNIGLSQNDYNYIINKVNIIINCASSIDFNAKLIDAININIQGTLRIFELAKKCNNLCNFVHISTCYVNSDKEGYIEEKIYKCSQQENPIEFLNQLTNMPPLELEFQTKSILGSYPNTYVFTKSLTERILQFNKPDNMSLTIIRPAIIGAAVEQPVKGWVQGVTTASAVFLLCGIGIIKHLNANPDNIADVIPVDCVSDTIIVSGALCAGSQNLRIFNNGISYKNPINWELTRQQCTIYWQNNPYAKQISPVNVKLIKNERILSALQVKRRIHAYGFKQIANIFGNDQMKKNAERFLKMVHKAQNFSDIFKPFFLREFIFESKKVDELLGQMSDLEKNIFYLDISKIDMESYFTMFNWGIHKFILNQQIEAPFSDEFTDVLQVPQYSNRGRKYNKRNDFQFQNAVYKGYGMVFIENIQQYI</sequence>
<dbReference type="SUPFAM" id="SSF74788">
    <property type="entry name" value="Cullin repeat-like"/>
    <property type="match status" value="1"/>
</dbReference>
<organism evidence="7 8">
    <name type="scientific">Ichthyophthirius multifiliis</name>
    <name type="common">White spot disease agent</name>
    <name type="synonym">Ich</name>
    <dbReference type="NCBI Taxonomy" id="5932"/>
    <lineage>
        <taxon>Eukaryota</taxon>
        <taxon>Sar</taxon>
        <taxon>Alveolata</taxon>
        <taxon>Ciliophora</taxon>
        <taxon>Intramacronucleata</taxon>
        <taxon>Oligohymenophorea</taxon>
        <taxon>Hymenostomatida</taxon>
        <taxon>Ophryoglenina</taxon>
        <taxon>Ichthyophthirius</taxon>
    </lineage>
</organism>
<dbReference type="EMBL" id="GL983507">
    <property type="protein sequence ID" value="EGR33136.1"/>
    <property type="molecule type" value="Genomic_DNA"/>
</dbReference>
<keyword evidence="8" id="KW-1185">Reference proteome</keyword>
<dbReference type="SUPFAM" id="SSF51735">
    <property type="entry name" value="NAD(P)-binding Rossmann-fold domains"/>
    <property type="match status" value="1"/>
</dbReference>
<proteinExistence type="inferred from homology"/>
<accession>G0QNQ6</accession>
<dbReference type="GO" id="GO:0031625">
    <property type="term" value="F:ubiquitin protein ligase binding"/>
    <property type="evidence" value="ECO:0007669"/>
    <property type="project" value="InterPro"/>
</dbReference>
<dbReference type="CDD" id="cd05236">
    <property type="entry name" value="FAR-N_SDR_e"/>
    <property type="match status" value="1"/>
</dbReference>
<dbReference type="PANTHER" id="PTHR11932">
    <property type="entry name" value="CULLIN"/>
    <property type="match status" value="1"/>
</dbReference>
<keyword evidence="2" id="KW-1017">Isopeptide bond</keyword>
<dbReference type="InterPro" id="IPR059120">
    <property type="entry name" value="Cullin-like_AB"/>
</dbReference>
<dbReference type="Pfam" id="PF00888">
    <property type="entry name" value="Cullin"/>
    <property type="match status" value="1"/>
</dbReference>
<dbReference type="GO" id="GO:0006511">
    <property type="term" value="P:ubiquitin-dependent protein catabolic process"/>
    <property type="evidence" value="ECO:0007669"/>
    <property type="project" value="InterPro"/>
</dbReference>
<evidence type="ECO:0000259" key="6">
    <source>
        <dbReference type="PROSITE" id="PS50069"/>
    </source>
</evidence>
<evidence type="ECO:0000256" key="5">
    <source>
        <dbReference type="RuleBase" id="RU003829"/>
    </source>
</evidence>
<dbReference type="Pfam" id="PF07993">
    <property type="entry name" value="NAD_binding_4"/>
    <property type="match status" value="1"/>
</dbReference>
<keyword evidence="3" id="KW-0832">Ubl conjugation</keyword>
<dbReference type="InterPro" id="IPR013120">
    <property type="entry name" value="FAR_NAD-bd"/>
</dbReference>
<dbReference type="InterPro" id="IPR019559">
    <property type="entry name" value="Cullin_neddylation_domain"/>
</dbReference>
<dbReference type="Gene3D" id="3.40.50.720">
    <property type="entry name" value="NAD(P)-binding Rossmann-like Domain"/>
    <property type="match status" value="1"/>
</dbReference>
<dbReference type="InterPro" id="IPR033640">
    <property type="entry name" value="FAR_C"/>
</dbReference>
<evidence type="ECO:0000313" key="7">
    <source>
        <dbReference type="EMBL" id="EGR33136.1"/>
    </source>
</evidence>
<gene>
    <name evidence="7" type="ORF">IMG5_060860</name>
</gene>
<feature type="domain" description="Cullin family profile" evidence="6">
    <location>
        <begin position="334"/>
        <end position="565"/>
    </location>
</feature>
<evidence type="ECO:0000313" key="8">
    <source>
        <dbReference type="Proteomes" id="UP000008983"/>
    </source>
</evidence>
<dbReference type="FunFam" id="1.20.1310.10:FF:000002">
    <property type="entry name" value="cullin-3 isoform X1"/>
    <property type="match status" value="1"/>
</dbReference>
<dbReference type="InterPro" id="IPR036390">
    <property type="entry name" value="WH_DNA-bd_sf"/>
</dbReference>
<dbReference type="InterPro" id="IPR016158">
    <property type="entry name" value="Cullin_homology"/>
</dbReference>
<dbReference type="InterPro" id="IPR016159">
    <property type="entry name" value="Cullin_repeat-like_dom_sf"/>
</dbReference>
<dbReference type="PROSITE" id="PS50069">
    <property type="entry name" value="CULLIN_2"/>
    <property type="match status" value="1"/>
</dbReference>
<dbReference type="eggNOG" id="KOG2167">
    <property type="taxonomic scope" value="Eukaryota"/>
</dbReference>
<dbReference type="STRING" id="857967.G0QNQ6"/>
<dbReference type="OrthoDB" id="429813at2759"/>
<name>G0QNQ6_ICHMU</name>
<reference evidence="7 8" key="1">
    <citation type="submission" date="2011-07" db="EMBL/GenBank/DDBJ databases">
        <authorList>
            <person name="Coyne R."/>
            <person name="Brami D."/>
            <person name="Johnson J."/>
            <person name="Hostetler J."/>
            <person name="Hannick L."/>
            <person name="Clark T."/>
            <person name="Cassidy-Hanley D."/>
            <person name="Inman J."/>
        </authorList>
    </citation>
    <scope>NUCLEOTIDE SEQUENCE [LARGE SCALE GENOMIC DNA]</scope>
    <source>
        <strain evidence="7 8">G5</strain>
    </source>
</reference>
<dbReference type="SUPFAM" id="SSF46785">
    <property type="entry name" value="Winged helix' DNA-binding domain"/>
    <property type="match status" value="1"/>
</dbReference>
<dbReference type="InterPro" id="IPR036388">
    <property type="entry name" value="WH-like_DNA-bd_sf"/>
</dbReference>
<dbReference type="CDD" id="cd09071">
    <property type="entry name" value="FAR_C"/>
    <property type="match status" value="1"/>
</dbReference>
<dbReference type="RefSeq" id="XP_004037122.1">
    <property type="nucleotide sequence ID" value="XM_004037074.1"/>
</dbReference>
<dbReference type="Pfam" id="PF03015">
    <property type="entry name" value="Sterile"/>
    <property type="match status" value="1"/>
</dbReference>
<dbReference type="Pfam" id="PF26557">
    <property type="entry name" value="Cullin_AB"/>
    <property type="match status" value="1"/>
</dbReference>
<dbReference type="Gene3D" id="1.20.1310.10">
    <property type="entry name" value="Cullin Repeats"/>
    <property type="match status" value="3"/>
</dbReference>
<evidence type="ECO:0000256" key="1">
    <source>
        <dbReference type="ARBA" id="ARBA00006019"/>
    </source>
</evidence>
<dbReference type="SMART" id="SM00884">
    <property type="entry name" value="Cullin_Nedd8"/>
    <property type="match status" value="1"/>
</dbReference>
<dbReference type="Gene3D" id="1.10.10.10">
    <property type="entry name" value="Winged helix-like DNA-binding domain superfamily/Winged helix DNA-binding domain"/>
    <property type="match status" value="1"/>
</dbReference>
<dbReference type="GeneID" id="14909312"/>
<comment type="similarity">
    <text evidence="1 4 5">Belongs to the cullin family.</text>
</comment>
<evidence type="ECO:0000256" key="4">
    <source>
        <dbReference type="PROSITE-ProRule" id="PRU00330"/>
    </source>
</evidence>
<dbReference type="SMART" id="SM00182">
    <property type="entry name" value="CULLIN"/>
    <property type="match status" value="1"/>
</dbReference>
<dbReference type="AlphaFoldDB" id="G0QNQ6"/>
<protein>
    <recommendedName>
        <fullName evidence="6">Cullin family profile domain-containing protein</fullName>
    </recommendedName>
</protein>
<dbReference type="InterPro" id="IPR036291">
    <property type="entry name" value="NAD(P)-bd_dom_sf"/>
</dbReference>
<dbReference type="Pfam" id="PF10557">
    <property type="entry name" value="Cullin_Nedd8"/>
    <property type="match status" value="1"/>
</dbReference>
<dbReference type="SUPFAM" id="SSF75632">
    <property type="entry name" value="Cullin homology domain"/>
    <property type="match status" value="1"/>
</dbReference>
<dbReference type="InterPro" id="IPR045093">
    <property type="entry name" value="Cullin"/>
</dbReference>
<dbReference type="Gene3D" id="3.30.230.130">
    <property type="entry name" value="Cullin, Chain C, Domain 2"/>
    <property type="match status" value="1"/>
</dbReference>
<dbReference type="FunFam" id="3.40.50.720:FF:000458">
    <property type="entry name" value="Fatty acyl-CoA reductase"/>
    <property type="match status" value="1"/>
</dbReference>
<dbReference type="InterPro" id="IPR036317">
    <property type="entry name" value="Cullin_homology_sf"/>
</dbReference>
<evidence type="ECO:0000256" key="3">
    <source>
        <dbReference type="ARBA" id="ARBA00022843"/>
    </source>
</evidence>
<dbReference type="eggNOG" id="KOG1221">
    <property type="taxonomic scope" value="Eukaryota"/>
</dbReference>
<evidence type="ECO:0000256" key="2">
    <source>
        <dbReference type="ARBA" id="ARBA00022499"/>
    </source>
</evidence>